<dbReference type="AlphaFoldDB" id="A0A672GB39"/>
<dbReference type="Proteomes" id="UP000472267">
    <property type="component" value="Chromosome 11"/>
</dbReference>
<keyword evidence="6" id="KW-1185">Reference proteome</keyword>
<dbReference type="CDD" id="cd00096">
    <property type="entry name" value="Ig"/>
    <property type="match status" value="2"/>
</dbReference>
<dbReference type="Pfam" id="PF13927">
    <property type="entry name" value="Ig_3"/>
    <property type="match status" value="1"/>
</dbReference>
<protein>
    <submittedName>
        <fullName evidence="5">B-cell receptor CD22-like</fullName>
    </submittedName>
</protein>
<dbReference type="PANTHER" id="PTHR46013:SF4">
    <property type="entry name" value="B-CELL RECEPTOR CD22-RELATED"/>
    <property type="match status" value="1"/>
</dbReference>
<dbReference type="SUPFAM" id="SSF48726">
    <property type="entry name" value="Immunoglobulin"/>
    <property type="match status" value="3"/>
</dbReference>
<organism evidence="5 6">
    <name type="scientific">Salarias fasciatus</name>
    <name type="common">Jewelled blenny</name>
    <name type="synonym">Blennius fasciatus</name>
    <dbReference type="NCBI Taxonomy" id="181472"/>
    <lineage>
        <taxon>Eukaryota</taxon>
        <taxon>Metazoa</taxon>
        <taxon>Chordata</taxon>
        <taxon>Craniata</taxon>
        <taxon>Vertebrata</taxon>
        <taxon>Euteleostomi</taxon>
        <taxon>Actinopterygii</taxon>
        <taxon>Neopterygii</taxon>
        <taxon>Teleostei</taxon>
        <taxon>Neoteleostei</taxon>
        <taxon>Acanthomorphata</taxon>
        <taxon>Ovalentaria</taxon>
        <taxon>Blenniimorphae</taxon>
        <taxon>Blenniiformes</taxon>
        <taxon>Blennioidei</taxon>
        <taxon>Blenniidae</taxon>
        <taxon>Salariinae</taxon>
        <taxon>Salarias</taxon>
    </lineage>
</organism>
<keyword evidence="2" id="KW-0472">Membrane</keyword>
<feature type="domain" description="Ig-like" evidence="4">
    <location>
        <begin position="202"/>
        <end position="288"/>
    </location>
</feature>
<feature type="region of interest" description="Disordered" evidence="1">
    <location>
        <begin position="491"/>
        <end position="511"/>
    </location>
</feature>
<dbReference type="SMART" id="SM00408">
    <property type="entry name" value="IGc2"/>
    <property type="match status" value="3"/>
</dbReference>
<name>A0A672GB39_SALFA</name>
<dbReference type="PANTHER" id="PTHR46013">
    <property type="entry name" value="VASCULAR CELL ADHESION MOLECULE 1"/>
    <property type="match status" value="1"/>
</dbReference>
<evidence type="ECO:0000256" key="3">
    <source>
        <dbReference type="SAM" id="SignalP"/>
    </source>
</evidence>
<keyword evidence="3" id="KW-0732">Signal</keyword>
<feature type="signal peptide" evidence="3">
    <location>
        <begin position="1"/>
        <end position="17"/>
    </location>
</feature>
<reference evidence="5" key="2">
    <citation type="submission" date="2025-08" db="UniProtKB">
        <authorList>
            <consortium name="Ensembl"/>
        </authorList>
    </citation>
    <scope>IDENTIFICATION</scope>
</reference>
<keyword evidence="2" id="KW-0812">Transmembrane</keyword>
<evidence type="ECO:0000313" key="5">
    <source>
        <dbReference type="Ensembl" id="ENSSFAP00005008399.1"/>
    </source>
</evidence>
<dbReference type="SMART" id="SM00409">
    <property type="entry name" value="IG"/>
    <property type="match status" value="4"/>
</dbReference>
<dbReference type="OMA" id="WYKRTEP"/>
<sequence length="524" mass="56377">MERWIVALLVILPGVCCADWSVTLADQCVLKGASVVMKCRYDYPFATVITSTGWLKKVPGIQRPVLLSSLYPASDRFRYVGNSRGNCDLQISDVQLSDEGAYHFSFASLFSGWTSITPAYLSVRELTAAAQPSTVTEGDQVRLTCRSGCPGPVPIVWFRDGQPVPEPDFRARREHAGSYHCAVRGQESVRSAPVALSVQYAPVDVRVYMSPQTDIIQGGSVTLLCLSSANPAVVSSGYSLFKDGQLIGSGWLHTISDIQPSHTGRYHCQARNNISRGGADRFSSAPVRLDVQYPPRNVSVTPRVLVEGGSVNVTCSSDANPAAHSYTWYRRDASGPLVQAGSGPVLSLPSATASDAGLYLCKAINRLGASNSSEVLLTLETKQPGLQTLPVLAGVGASLVVMLMIALLLFWRKQKTAANSKQTQFDMRVSGRSPSSSAEDPSDTVYANVYMTPSSPPPSSAGLEMPHYQARSSNEDEVTYSTVTIKPKAFDFPHQTSDRRGQNSWSASAGNSNSVVYATVAPFS</sequence>
<reference evidence="5" key="1">
    <citation type="submission" date="2019-06" db="EMBL/GenBank/DDBJ databases">
        <authorList>
            <consortium name="Wellcome Sanger Institute Data Sharing"/>
        </authorList>
    </citation>
    <scope>NUCLEOTIDE SEQUENCE [LARGE SCALE GENOMIC DNA]</scope>
</reference>
<dbReference type="Gene3D" id="2.60.40.10">
    <property type="entry name" value="Immunoglobulins"/>
    <property type="match status" value="4"/>
</dbReference>
<evidence type="ECO:0000313" key="6">
    <source>
        <dbReference type="Proteomes" id="UP000472267"/>
    </source>
</evidence>
<dbReference type="InParanoid" id="A0A672GB39"/>
<feature type="domain" description="Ig-like" evidence="4">
    <location>
        <begin position="118"/>
        <end position="197"/>
    </location>
</feature>
<evidence type="ECO:0000256" key="1">
    <source>
        <dbReference type="SAM" id="MobiDB-lite"/>
    </source>
</evidence>
<gene>
    <name evidence="5" type="primary">LOC115397181</name>
</gene>
<feature type="chain" id="PRO_5025492596" evidence="3">
    <location>
        <begin position="18"/>
        <end position="524"/>
    </location>
</feature>
<dbReference type="InterPro" id="IPR003599">
    <property type="entry name" value="Ig_sub"/>
</dbReference>
<feature type="compositionally biased region" description="Basic and acidic residues" evidence="1">
    <location>
        <begin position="491"/>
        <end position="501"/>
    </location>
</feature>
<dbReference type="PROSITE" id="PS50835">
    <property type="entry name" value="IG_LIKE"/>
    <property type="match status" value="3"/>
</dbReference>
<proteinExistence type="predicted"/>
<accession>A0A672GB39</accession>
<dbReference type="InterPro" id="IPR013783">
    <property type="entry name" value="Ig-like_fold"/>
</dbReference>
<keyword evidence="2" id="KW-1133">Transmembrane helix</keyword>
<dbReference type="InterPro" id="IPR036179">
    <property type="entry name" value="Ig-like_dom_sf"/>
</dbReference>
<dbReference type="Pfam" id="PF13895">
    <property type="entry name" value="Ig_2"/>
    <property type="match status" value="2"/>
</dbReference>
<dbReference type="InterPro" id="IPR003598">
    <property type="entry name" value="Ig_sub2"/>
</dbReference>
<feature type="domain" description="Ig-like" evidence="4">
    <location>
        <begin position="294"/>
        <end position="378"/>
    </location>
</feature>
<evidence type="ECO:0000256" key="2">
    <source>
        <dbReference type="SAM" id="Phobius"/>
    </source>
</evidence>
<feature type="transmembrane region" description="Helical" evidence="2">
    <location>
        <begin position="389"/>
        <end position="411"/>
    </location>
</feature>
<dbReference type="Ensembl" id="ENSSFAT00005008808.1">
    <property type="protein sequence ID" value="ENSSFAP00005008399.1"/>
    <property type="gene ID" value="ENSSFAG00005004900.1"/>
</dbReference>
<evidence type="ECO:0000259" key="4">
    <source>
        <dbReference type="PROSITE" id="PS50835"/>
    </source>
</evidence>
<reference evidence="5" key="3">
    <citation type="submission" date="2025-09" db="UniProtKB">
        <authorList>
            <consortium name="Ensembl"/>
        </authorList>
    </citation>
    <scope>IDENTIFICATION</scope>
</reference>
<dbReference type="InterPro" id="IPR007110">
    <property type="entry name" value="Ig-like_dom"/>
</dbReference>